<feature type="signal peptide" evidence="1">
    <location>
        <begin position="1"/>
        <end position="26"/>
    </location>
</feature>
<keyword evidence="3" id="KW-1185">Reference proteome</keyword>
<name>A0A1H6YML5_9FIRM</name>
<dbReference type="Proteomes" id="UP000199662">
    <property type="component" value="Unassembled WGS sequence"/>
</dbReference>
<sequence length="287" mass="33244">MLKHSKIMLLFLLFTFLIANIQVASAETEWQWISSDSKYSKYFAPERVVVTVQKNNIATQIEAWTKTGYDYAGAAETIANYGIQAIIPDPARLSYSLARLHINPQERTVEYVQEIFYDVNGNVLWSKDTSTPIVKEINSRSFDEDFYCLIVDQVFNKHETQQSKASDRWLTLWKSEAADGSTVCWADTTTIRLRGNTATLWVWEERNTSGKVTEIKFRKKIYNLTNETSKIMTYNYWNESKGWIVETDGIDGRFYSIVPDSNEDAGIKELKKYIASHKDWVSRYNVE</sequence>
<feature type="chain" id="PRO_5011771644" evidence="1">
    <location>
        <begin position="27"/>
        <end position="287"/>
    </location>
</feature>
<evidence type="ECO:0000313" key="2">
    <source>
        <dbReference type="EMBL" id="SEJ42521.1"/>
    </source>
</evidence>
<evidence type="ECO:0000313" key="3">
    <source>
        <dbReference type="Proteomes" id="UP000199662"/>
    </source>
</evidence>
<protein>
    <submittedName>
        <fullName evidence="2">Uncharacterized protein</fullName>
    </submittedName>
</protein>
<reference evidence="2 3" key="1">
    <citation type="submission" date="2016-10" db="EMBL/GenBank/DDBJ databases">
        <authorList>
            <person name="de Groot N.N."/>
        </authorList>
    </citation>
    <scope>NUCLEOTIDE SEQUENCE [LARGE SCALE GENOMIC DNA]</scope>
    <source>
        <strain evidence="2 3">DSM 2179</strain>
    </source>
</reference>
<keyword evidence="1" id="KW-0732">Signal</keyword>
<dbReference type="RefSeq" id="WP_091830921.1">
    <property type="nucleotide sequence ID" value="NZ_FNZK01000007.1"/>
</dbReference>
<accession>A0A1H6YML5</accession>
<proteinExistence type="predicted"/>
<gene>
    <name evidence="2" type="ORF">SAMN05660742_10789</name>
</gene>
<organism evidence="2 3">
    <name type="scientific">Propionispira arboris</name>
    <dbReference type="NCBI Taxonomy" id="84035"/>
    <lineage>
        <taxon>Bacteria</taxon>
        <taxon>Bacillati</taxon>
        <taxon>Bacillota</taxon>
        <taxon>Negativicutes</taxon>
        <taxon>Selenomonadales</taxon>
        <taxon>Selenomonadaceae</taxon>
        <taxon>Propionispira</taxon>
    </lineage>
</organism>
<dbReference type="AlphaFoldDB" id="A0A1H6YML5"/>
<dbReference type="EMBL" id="FNZK01000007">
    <property type="protein sequence ID" value="SEJ42521.1"/>
    <property type="molecule type" value="Genomic_DNA"/>
</dbReference>
<evidence type="ECO:0000256" key="1">
    <source>
        <dbReference type="SAM" id="SignalP"/>
    </source>
</evidence>